<evidence type="ECO:0008006" key="4">
    <source>
        <dbReference type="Google" id="ProtNLM"/>
    </source>
</evidence>
<evidence type="ECO:0000313" key="2">
    <source>
        <dbReference type="EMBL" id="KAG2657012.1"/>
    </source>
</evidence>
<organism evidence="2 3">
    <name type="scientific">Panicum virgatum</name>
    <name type="common">Blackwell switchgrass</name>
    <dbReference type="NCBI Taxonomy" id="38727"/>
    <lineage>
        <taxon>Eukaryota</taxon>
        <taxon>Viridiplantae</taxon>
        <taxon>Streptophyta</taxon>
        <taxon>Embryophyta</taxon>
        <taxon>Tracheophyta</taxon>
        <taxon>Spermatophyta</taxon>
        <taxon>Magnoliopsida</taxon>
        <taxon>Liliopsida</taxon>
        <taxon>Poales</taxon>
        <taxon>Poaceae</taxon>
        <taxon>PACMAD clade</taxon>
        <taxon>Panicoideae</taxon>
        <taxon>Panicodae</taxon>
        <taxon>Paniceae</taxon>
        <taxon>Panicinae</taxon>
        <taxon>Panicum</taxon>
        <taxon>Panicum sect. Hiantes</taxon>
    </lineage>
</organism>
<sequence>MAVSLVPRRRPGLLAVAQLAVALWLVAFTGCLCQPAYSTYPQPVPTYPTQPQPVPSYPTLPRASSLLRLLRFIFACCSTSVAANRRRALFPFNLQVRCGNAALSRRALVAAAGACRHDSCCAIDVKQRLYMYLNVRSSS</sequence>
<dbReference type="Proteomes" id="UP000823388">
    <property type="component" value="Chromosome 1K"/>
</dbReference>
<gene>
    <name evidence="2" type="ORF">PVAP13_1KG118777</name>
</gene>
<dbReference type="EMBL" id="CM029037">
    <property type="protein sequence ID" value="KAG2657012.1"/>
    <property type="molecule type" value="Genomic_DNA"/>
</dbReference>
<feature type="chain" id="PRO_5035949274" description="Secreted protein" evidence="1">
    <location>
        <begin position="34"/>
        <end position="139"/>
    </location>
</feature>
<comment type="caution">
    <text evidence="2">The sequence shown here is derived from an EMBL/GenBank/DDBJ whole genome shotgun (WGS) entry which is preliminary data.</text>
</comment>
<keyword evidence="3" id="KW-1185">Reference proteome</keyword>
<reference evidence="2" key="1">
    <citation type="submission" date="2020-05" db="EMBL/GenBank/DDBJ databases">
        <title>WGS assembly of Panicum virgatum.</title>
        <authorList>
            <person name="Lovell J.T."/>
            <person name="Jenkins J."/>
            <person name="Shu S."/>
            <person name="Juenger T.E."/>
            <person name="Schmutz J."/>
        </authorList>
    </citation>
    <scope>NUCLEOTIDE SEQUENCE</scope>
    <source>
        <strain evidence="2">AP13</strain>
    </source>
</reference>
<evidence type="ECO:0000256" key="1">
    <source>
        <dbReference type="SAM" id="SignalP"/>
    </source>
</evidence>
<accession>A0A8T0X621</accession>
<protein>
    <recommendedName>
        <fullName evidence="4">Secreted protein</fullName>
    </recommendedName>
</protein>
<proteinExistence type="predicted"/>
<evidence type="ECO:0000313" key="3">
    <source>
        <dbReference type="Proteomes" id="UP000823388"/>
    </source>
</evidence>
<keyword evidence="1" id="KW-0732">Signal</keyword>
<dbReference type="AlphaFoldDB" id="A0A8T0X621"/>
<name>A0A8T0X621_PANVG</name>
<feature type="signal peptide" evidence="1">
    <location>
        <begin position="1"/>
        <end position="33"/>
    </location>
</feature>